<name>A0A923MES7_9BURK</name>
<dbReference type="CDD" id="cd03676">
    <property type="entry name" value="NUDIX_Tnr3_like"/>
    <property type="match status" value="1"/>
</dbReference>
<dbReference type="AlphaFoldDB" id="A0A923MES7"/>
<evidence type="ECO:0000256" key="1">
    <source>
        <dbReference type="ARBA" id="ARBA00001946"/>
    </source>
</evidence>
<proteinExistence type="predicted"/>
<dbReference type="EMBL" id="JACORU010000015">
    <property type="protein sequence ID" value="MBC5768178.1"/>
    <property type="molecule type" value="Genomic_DNA"/>
</dbReference>
<evidence type="ECO:0000259" key="3">
    <source>
        <dbReference type="PROSITE" id="PS51462"/>
    </source>
</evidence>
<feature type="domain" description="Nudix hydrolase" evidence="3">
    <location>
        <begin position="113"/>
        <end position="253"/>
    </location>
</feature>
<dbReference type="Gene3D" id="3.90.79.10">
    <property type="entry name" value="Nucleoside Triphosphate Pyrophosphohydrolase"/>
    <property type="match status" value="1"/>
</dbReference>
<dbReference type="PROSITE" id="PS00893">
    <property type="entry name" value="NUDIX_BOX"/>
    <property type="match status" value="1"/>
</dbReference>
<dbReference type="InterPro" id="IPR020084">
    <property type="entry name" value="NUDIX_hydrolase_CS"/>
</dbReference>
<dbReference type="PROSITE" id="PS51462">
    <property type="entry name" value="NUDIX"/>
    <property type="match status" value="1"/>
</dbReference>
<evidence type="ECO:0000313" key="4">
    <source>
        <dbReference type="EMBL" id="MBC5768178.1"/>
    </source>
</evidence>
<dbReference type="Pfam" id="PF00293">
    <property type="entry name" value="NUDIX"/>
    <property type="match status" value="1"/>
</dbReference>
<keyword evidence="2" id="KW-0378">Hydrolase</keyword>
<keyword evidence="5" id="KW-1185">Reference proteome</keyword>
<dbReference type="Proteomes" id="UP000596827">
    <property type="component" value="Unassembled WGS sequence"/>
</dbReference>
<dbReference type="GO" id="GO:0016787">
    <property type="term" value="F:hydrolase activity"/>
    <property type="evidence" value="ECO:0007669"/>
    <property type="project" value="UniProtKB-KW"/>
</dbReference>
<dbReference type="InterPro" id="IPR015797">
    <property type="entry name" value="NUDIX_hydrolase-like_dom_sf"/>
</dbReference>
<organism evidence="4 5">
    <name type="scientific">Ramlibacter albus</name>
    <dbReference type="NCBI Taxonomy" id="2079448"/>
    <lineage>
        <taxon>Bacteria</taxon>
        <taxon>Pseudomonadati</taxon>
        <taxon>Pseudomonadota</taxon>
        <taxon>Betaproteobacteria</taxon>
        <taxon>Burkholderiales</taxon>
        <taxon>Comamonadaceae</taxon>
        <taxon>Ramlibacter</taxon>
    </lineage>
</organism>
<accession>A0A923MES7</accession>
<dbReference type="SUPFAM" id="SSF55811">
    <property type="entry name" value="Nudix"/>
    <property type="match status" value="1"/>
</dbReference>
<comment type="cofactor">
    <cofactor evidence="1">
        <name>Mg(2+)</name>
        <dbReference type="ChEBI" id="CHEBI:18420"/>
    </cofactor>
</comment>
<comment type="caution">
    <text evidence="4">The sequence shown here is derived from an EMBL/GenBank/DDBJ whole genome shotgun (WGS) entry which is preliminary data.</text>
</comment>
<sequence>MHPLAPGLHWLQQLEERAQRAPLRPRVPLVWRGAAIGSAEPPVLQVLKLSQVVERGGAFEIEGELGASLAAIAEALRDHGYIRAWRNEQLAVRDASGTLLATVERGAVRLLGIATQAVHLLGFSADGDHWVQQRSYDKPDDPGLWDTLMGGMVGASESVQDTLERETWEEAGLKLSQLESLVPGGEVVTRRPSANVPHGYVDEKLVFYRCVLPEGVEPSNMDGEVAQFRRMSPAEVRERLERLEFTIDASLMLVQP</sequence>
<reference evidence="4" key="1">
    <citation type="submission" date="2020-08" db="EMBL/GenBank/DDBJ databases">
        <title>Ramlibacter sp. GTP1 16S ribosomal RNA gene genome sequencing and assembly.</title>
        <authorList>
            <person name="Kang M."/>
        </authorList>
    </citation>
    <scope>NUCLEOTIDE SEQUENCE</scope>
    <source>
        <strain evidence="4">GTP1</strain>
    </source>
</reference>
<dbReference type="InterPro" id="IPR000086">
    <property type="entry name" value="NUDIX_hydrolase_dom"/>
</dbReference>
<protein>
    <submittedName>
        <fullName evidence="4">NUDIX domain-containing protein</fullName>
    </submittedName>
</protein>
<gene>
    <name evidence="4" type="ORF">H8R02_27185</name>
</gene>
<evidence type="ECO:0000256" key="2">
    <source>
        <dbReference type="ARBA" id="ARBA00022801"/>
    </source>
</evidence>
<evidence type="ECO:0000313" key="5">
    <source>
        <dbReference type="Proteomes" id="UP000596827"/>
    </source>
</evidence>